<evidence type="ECO:0000313" key="4">
    <source>
        <dbReference type="Proteomes" id="UP000053989"/>
    </source>
</evidence>
<dbReference type="PROSITE" id="PS51194">
    <property type="entry name" value="HELICASE_CTER"/>
    <property type="match status" value="1"/>
</dbReference>
<reference evidence="4" key="2">
    <citation type="submission" date="2015-01" db="EMBL/GenBank/DDBJ databases">
        <title>Evolutionary Origins and Diversification of the Mycorrhizal Mutualists.</title>
        <authorList>
            <consortium name="DOE Joint Genome Institute"/>
            <consortium name="Mycorrhizal Genomics Consortium"/>
            <person name="Kohler A."/>
            <person name="Kuo A."/>
            <person name="Nagy L.G."/>
            <person name="Floudas D."/>
            <person name="Copeland A."/>
            <person name="Barry K.W."/>
            <person name="Cichocki N."/>
            <person name="Veneault-Fourrey C."/>
            <person name="LaButti K."/>
            <person name="Lindquist E.A."/>
            <person name="Lipzen A."/>
            <person name="Lundell T."/>
            <person name="Morin E."/>
            <person name="Murat C."/>
            <person name="Riley R."/>
            <person name="Ohm R."/>
            <person name="Sun H."/>
            <person name="Tunlid A."/>
            <person name="Henrissat B."/>
            <person name="Grigoriev I.V."/>
            <person name="Hibbett D.S."/>
            <person name="Martin F."/>
        </authorList>
    </citation>
    <scope>NUCLEOTIDE SEQUENCE [LARGE SCALE GENOMIC DNA]</scope>
    <source>
        <strain evidence="4">Foug A</strain>
    </source>
</reference>
<dbReference type="InParanoid" id="A0A0C3DV98"/>
<name>A0A0C3DV98_9AGAM</name>
<dbReference type="Proteomes" id="UP000053989">
    <property type="component" value="Unassembled WGS sequence"/>
</dbReference>
<evidence type="ECO:0000256" key="1">
    <source>
        <dbReference type="SAM" id="MobiDB-lite"/>
    </source>
</evidence>
<dbReference type="AlphaFoldDB" id="A0A0C3DV98"/>
<keyword evidence="4" id="KW-1185">Reference proteome</keyword>
<feature type="compositionally biased region" description="Basic and acidic residues" evidence="1">
    <location>
        <begin position="34"/>
        <end position="48"/>
    </location>
</feature>
<feature type="domain" description="Helicase C-terminal" evidence="2">
    <location>
        <begin position="58"/>
        <end position="157"/>
    </location>
</feature>
<evidence type="ECO:0000313" key="3">
    <source>
        <dbReference type="EMBL" id="KIM64525.1"/>
    </source>
</evidence>
<dbReference type="SUPFAM" id="SSF52540">
    <property type="entry name" value="P-loop containing nucleoside triphosphate hydrolases"/>
    <property type="match status" value="1"/>
</dbReference>
<dbReference type="Pfam" id="PF00271">
    <property type="entry name" value="Helicase_C"/>
    <property type="match status" value="1"/>
</dbReference>
<dbReference type="EMBL" id="KN822028">
    <property type="protein sequence ID" value="KIM64525.1"/>
    <property type="molecule type" value="Genomic_DNA"/>
</dbReference>
<gene>
    <name evidence="3" type="ORF">SCLCIDRAFT_23540</name>
</gene>
<feature type="region of interest" description="Disordered" evidence="1">
    <location>
        <begin position="34"/>
        <end position="53"/>
    </location>
</feature>
<protein>
    <recommendedName>
        <fullName evidence="2">Helicase C-terminal domain-containing protein</fullName>
    </recommendedName>
</protein>
<proteinExistence type="predicted"/>
<organism evidence="3 4">
    <name type="scientific">Scleroderma citrinum Foug A</name>
    <dbReference type="NCBI Taxonomy" id="1036808"/>
    <lineage>
        <taxon>Eukaryota</taxon>
        <taxon>Fungi</taxon>
        <taxon>Dikarya</taxon>
        <taxon>Basidiomycota</taxon>
        <taxon>Agaricomycotina</taxon>
        <taxon>Agaricomycetes</taxon>
        <taxon>Agaricomycetidae</taxon>
        <taxon>Boletales</taxon>
        <taxon>Sclerodermatineae</taxon>
        <taxon>Sclerodermataceae</taxon>
        <taxon>Scleroderma</taxon>
    </lineage>
</organism>
<reference evidence="3 4" key="1">
    <citation type="submission" date="2014-04" db="EMBL/GenBank/DDBJ databases">
        <authorList>
            <consortium name="DOE Joint Genome Institute"/>
            <person name="Kuo A."/>
            <person name="Kohler A."/>
            <person name="Nagy L.G."/>
            <person name="Floudas D."/>
            <person name="Copeland A."/>
            <person name="Barry K.W."/>
            <person name="Cichocki N."/>
            <person name="Veneault-Fourrey C."/>
            <person name="LaButti K."/>
            <person name="Lindquist E.A."/>
            <person name="Lipzen A."/>
            <person name="Lundell T."/>
            <person name="Morin E."/>
            <person name="Murat C."/>
            <person name="Sun H."/>
            <person name="Tunlid A."/>
            <person name="Henrissat B."/>
            <person name="Grigoriev I.V."/>
            <person name="Hibbett D.S."/>
            <person name="Martin F."/>
            <person name="Nordberg H.P."/>
            <person name="Cantor M.N."/>
            <person name="Hua S.X."/>
        </authorList>
    </citation>
    <scope>NUCLEOTIDE SEQUENCE [LARGE SCALE GENOMIC DNA]</scope>
    <source>
        <strain evidence="3 4">Foug A</strain>
    </source>
</reference>
<dbReference type="OrthoDB" id="3270319at2759"/>
<accession>A0A0C3DV98</accession>
<dbReference type="InterPro" id="IPR001650">
    <property type="entry name" value="Helicase_C-like"/>
</dbReference>
<dbReference type="HOGENOM" id="CLU_1678976_0_0_1"/>
<dbReference type="Gene3D" id="3.40.50.300">
    <property type="entry name" value="P-loop containing nucleotide triphosphate hydrolases"/>
    <property type="match status" value="1"/>
</dbReference>
<dbReference type="InterPro" id="IPR027417">
    <property type="entry name" value="P-loop_NTPase"/>
</dbReference>
<sequence length="157" mass="17339">MLKSVESYPSLSPQSLFKLDILAKVINYQLQSDDRQPLRNTPDGRDVESDPTWGPFNTISEAADKIIIFSAFPSSNQSILDVLGLYGVKSVEIHGKMMCLKRKENLETFKCAGCNGTQILILSGVGMVGLNILHANILIIVDMLWSAQEDAQLIGWV</sequence>
<dbReference type="STRING" id="1036808.A0A0C3DV98"/>
<evidence type="ECO:0000259" key="2">
    <source>
        <dbReference type="PROSITE" id="PS51194"/>
    </source>
</evidence>